<evidence type="ECO:0000313" key="2">
    <source>
        <dbReference type="WBParaSite" id="ACAC_0000328801-mRNA-1"/>
    </source>
</evidence>
<name>A0A0K0CZU5_ANGCA</name>
<dbReference type="Proteomes" id="UP000035642">
    <property type="component" value="Unassembled WGS sequence"/>
</dbReference>
<organism evidence="1 2">
    <name type="scientific">Angiostrongylus cantonensis</name>
    <name type="common">Rat lungworm</name>
    <dbReference type="NCBI Taxonomy" id="6313"/>
    <lineage>
        <taxon>Eukaryota</taxon>
        <taxon>Metazoa</taxon>
        <taxon>Ecdysozoa</taxon>
        <taxon>Nematoda</taxon>
        <taxon>Chromadorea</taxon>
        <taxon>Rhabditida</taxon>
        <taxon>Rhabditina</taxon>
        <taxon>Rhabditomorpha</taxon>
        <taxon>Strongyloidea</taxon>
        <taxon>Metastrongylidae</taxon>
        <taxon>Angiostrongylus</taxon>
    </lineage>
</organism>
<proteinExistence type="predicted"/>
<dbReference type="AlphaFoldDB" id="A0A0K0CZU5"/>
<keyword evidence="1" id="KW-1185">Reference proteome</keyword>
<sequence>MERTHCYLLWRLKHSPLHHAGLRITFIPTSFLSNSASSTGDLWSGVLQISQHNCGINSFIVTTMRSWSFLTYRDDVSPERVVELARKYKEVFEKKPSEIEHFLTNCNSRIGSAAMMVAIKALYDTSIGRSNEQGADRAVEFLKHFIEDGSMVAEHLKLIPDIG</sequence>
<evidence type="ECO:0000313" key="1">
    <source>
        <dbReference type="Proteomes" id="UP000035642"/>
    </source>
</evidence>
<protein>
    <submittedName>
        <fullName evidence="2">Uncharacterized protein</fullName>
    </submittedName>
</protein>
<accession>A0A0K0CZU5</accession>
<reference evidence="2" key="2">
    <citation type="submission" date="2017-02" db="UniProtKB">
        <authorList>
            <consortium name="WormBaseParasite"/>
        </authorList>
    </citation>
    <scope>IDENTIFICATION</scope>
</reference>
<dbReference type="STRING" id="6313.A0A0K0CZU5"/>
<reference evidence="1" key="1">
    <citation type="submission" date="2012-09" db="EMBL/GenBank/DDBJ databases">
        <authorList>
            <person name="Martin A.A."/>
        </authorList>
    </citation>
    <scope>NUCLEOTIDE SEQUENCE</scope>
</reference>
<dbReference type="WBParaSite" id="ACAC_0000328801-mRNA-1">
    <property type="protein sequence ID" value="ACAC_0000328801-mRNA-1"/>
    <property type="gene ID" value="ACAC_0000328801"/>
</dbReference>